<feature type="chain" id="PRO_5032708190" evidence="1">
    <location>
        <begin position="17"/>
        <end position="286"/>
    </location>
</feature>
<dbReference type="Pfam" id="PF01551">
    <property type="entry name" value="Peptidase_M23"/>
    <property type="match status" value="1"/>
</dbReference>
<gene>
    <name evidence="3" type="ORF">HUE87_02010</name>
</gene>
<dbReference type="AlphaFoldDB" id="A0A7S7M129"/>
<dbReference type="SUPFAM" id="SSF51261">
    <property type="entry name" value="Duplicated hybrid motif"/>
    <property type="match status" value="1"/>
</dbReference>
<dbReference type="PANTHER" id="PTHR21666:SF270">
    <property type="entry name" value="MUREIN HYDROLASE ACTIVATOR ENVC"/>
    <property type="match status" value="1"/>
</dbReference>
<evidence type="ECO:0000313" key="4">
    <source>
        <dbReference type="Proteomes" id="UP000593836"/>
    </source>
</evidence>
<dbReference type="RefSeq" id="WP_194367085.1">
    <property type="nucleotide sequence ID" value="NZ_CP054493.1"/>
</dbReference>
<dbReference type="InterPro" id="IPR050570">
    <property type="entry name" value="Cell_wall_metabolism_enzyme"/>
</dbReference>
<dbReference type="GO" id="GO:0004222">
    <property type="term" value="F:metalloendopeptidase activity"/>
    <property type="evidence" value="ECO:0007669"/>
    <property type="project" value="TreeGrafter"/>
</dbReference>
<feature type="signal peptide" evidence="1">
    <location>
        <begin position="1"/>
        <end position="16"/>
    </location>
</feature>
<evidence type="ECO:0000256" key="1">
    <source>
        <dbReference type="SAM" id="SignalP"/>
    </source>
</evidence>
<protein>
    <submittedName>
        <fullName evidence="3">M23 family metallopeptidase</fullName>
    </submittedName>
</protein>
<evidence type="ECO:0000313" key="3">
    <source>
        <dbReference type="EMBL" id="QOY55043.1"/>
    </source>
</evidence>
<dbReference type="Proteomes" id="UP000593836">
    <property type="component" value="Chromosome"/>
</dbReference>
<organism evidence="3 4">
    <name type="scientific">Candidatus Sulfurimonas marisnigri</name>
    <dbReference type="NCBI Taxonomy" id="2740405"/>
    <lineage>
        <taxon>Bacteria</taxon>
        <taxon>Pseudomonadati</taxon>
        <taxon>Campylobacterota</taxon>
        <taxon>Epsilonproteobacteria</taxon>
        <taxon>Campylobacterales</taxon>
        <taxon>Sulfurimonadaceae</taxon>
        <taxon>Sulfurimonas</taxon>
    </lineage>
</organism>
<dbReference type="KEGG" id="smas:HUE87_02010"/>
<keyword evidence="4" id="KW-1185">Reference proteome</keyword>
<reference evidence="3 4" key="1">
    <citation type="submission" date="2020-05" db="EMBL/GenBank/DDBJ databases">
        <title>Sulfurimonas marisnigri, sp. nov., and Sulfurimonas baltica, sp. nov., manganese oxide reducing chemolithoautotrophs of the class Epsilonproteobacteria isolated from the pelagic redoxclines of the Black and Baltic Seas and emended description of the genus Sulfurimonas.</title>
        <authorList>
            <person name="Henkel J.V."/>
            <person name="Laudan C."/>
            <person name="Werner J."/>
            <person name="Neu T."/>
            <person name="Plewe S."/>
            <person name="Sproer C."/>
            <person name="Bunk B."/>
            <person name="Schulz-Vogt H.N."/>
        </authorList>
    </citation>
    <scope>NUCLEOTIDE SEQUENCE [LARGE SCALE GENOMIC DNA]</scope>
    <source>
        <strain evidence="3 4">SoZ1</strain>
    </source>
</reference>
<dbReference type="Gene3D" id="2.70.70.10">
    <property type="entry name" value="Glucose Permease (Domain IIA)"/>
    <property type="match status" value="1"/>
</dbReference>
<sequence length="286" mass="32431">MRLLVFSLFFTCSVFALNINISNTTIANGKTALMEFKKEKNIYYEKIVVDKKTYKIFDNPINSKKSYVLLPISYYEKPSEKKVELFYKEAKKEKTKVLFFNVEDGKYKKEKIKVDGSKVSLSKEDTKRAAKEYAEAMQIYKTTNEKIYMSKSFIVPLSTKITSDFGKARVYNDSLKGYHSGTDFRAKIGTPLVACNDGLVVLAKDRFYSGGSVIIDHGQGIYSCYYHMSKFDVKKGSLVKKGELLGLSGDTGRVTGPHLHFSFRVGGEQVDPLQLIELINNNLLNK</sequence>
<dbReference type="PANTHER" id="PTHR21666">
    <property type="entry name" value="PEPTIDASE-RELATED"/>
    <property type="match status" value="1"/>
</dbReference>
<accession>A0A7S7M129</accession>
<feature type="domain" description="M23ase beta-sheet core" evidence="2">
    <location>
        <begin position="178"/>
        <end position="272"/>
    </location>
</feature>
<dbReference type="CDD" id="cd12797">
    <property type="entry name" value="M23_peptidase"/>
    <property type="match status" value="1"/>
</dbReference>
<keyword evidence="1" id="KW-0732">Signal</keyword>
<name>A0A7S7M129_9BACT</name>
<dbReference type="InterPro" id="IPR016047">
    <property type="entry name" value="M23ase_b-sheet_dom"/>
</dbReference>
<dbReference type="EMBL" id="CP054493">
    <property type="protein sequence ID" value="QOY55043.1"/>
    <property type="molecule type" value="Genomic_DNA"/>
</dbReference>
<dbReference type="InterPro" id="IPR011055">
    <property type="entry name" value="Dup_hybrid_motif"/>
</dbReference>
<proteinExistence type="predicted"/>
<evidence type="ECO:0000259" key="2">
    <source>
        <dbReference type="Pfam" id="PF01551"/>
    </source>
</evidence>